<dbReference type="Gene3D" id="3.30.70.1400">
    <property type="entry name" value="Aminomethyltransferase beta-barrel domains"/>
    <property type="match status" value="1"/>
</dbReference>
<evidence type="ECO:0000259" key="3">
    <source>
        <dbReference type="Pfam" id="PF01571"/>
    </source>
</evidence>
<dbReference type="Pfam" id="PF16350">
    <property type="entry name" value="FAO_M"/>
    <property type="match status" value="1"/>
</dbReference>
<dbReference type="PANTHER" id="PTHR43757">
    <property type="entry name" value="AMINOMETHYLTRANSFERASE"/>
    <property type="match status" value="1"/>
</dbReference>
<comment type="similarity">
    <text evidence="1">Belongs to the GcvT family.</text>
</comment>
<dbReference type="InterPro" id="IPR029043">
    <property type="entry name" value="GcvT/YgfZ_C"/>
</dbReference>
<dbReference type="Pfam" id="PF08669">
    <property type="entry name" value="GCV_T_C"/>
    <property type="match status" value="1"/>
</dbReference>
<dbReference type="SUPFAM" id="SSF51905">
    <property type="entry name" value="FAD/NAD(P)-binding domain"/>
    <property type="match status" value="1"/>
</dbReference>
<dbReference type="Gene3D" id="3.50.50.60">
    <property type="entry name" value="FAD/NAD(P)-binding domain"/>
    <property type="match status" value="1"/>
</dbReference>
<evidence type="ECO:0000313" key="7">
    <source>
        <dbReference type="WBParaSite" id="Pan_g1611.t1"/>
    </source>
</evidence>
<dbReference type="Gene3D" id="3.30.9.10">
    <property type="entry name" value="D-Amino Acid Oxidase, subunit A, domain 2"/>
    <property type="match status" value="1"/>
</dbReference>
<dbReference type="SUPFAM" id="SSF103025">
    <property type="entry name" value="Folate-binding domain"/>
    <property type="match status" value="1"/>
</dbReference>
<dbReference type="InterPro" id="IPR032503">
    <property type="entry name" value="FAO_M"/>
</dbReference>
<dbReference type="InterPro" id="IPR006076">
    <property type="entry name" value="FAD-dep_OxRdtase"/>
</dbReference>
<dbReference type="InterPro" id="IPR036188">
    <property type="entry name" value="FAD/NAD-bd_sf"/>
</dbReference>
<dbReference type="InterPro" id="IPR028896">
    <property type="entry name" value="GcvT/YgfZ/DmdA"/>
</dbReference>
<dbReference type="Pfam" id="PF01266">
    <property type="entry name" value="DAO"/>
    <property type="match status" value="1"/>
</dbReference>
<feature type="domain" description="FAD dependent oxidoreductase central" evidence="5">
    <location>
        <begin position="426"/>
        <end position="481"/>
    </location>
</feature>
<dbReference type="AlphaFoldDB" id="A0A7E4ZTD6"/>
<evidence type="ECO:0000259" key="2">
    <source>
        <dbReference type="Pfam" id="PF01266"/>
    </source>
</evidence>
<organism evidence="6 7">
    <name type="scientific">Panagrellus redivivus</name>
    <name type="common">Microworm</name>
    <dbReference type="NCBI Taxonomy" id="6233"/>
    <lineage>
        <taxon>Eukaryota</taxon>
        <taxon>Metazoa</taxon>
        <taxon>Ecdysozoa</taxon>
        <taxon>Nematoda</taxon>
        <taxon>Chromadorea</taxon>
        <taxon>Rhabditida</taxon>
        <taxon>Tylenchina</taxon>
        <taxon>Panagrolaimomorpha</taxon>
        <taxon>Panagrolaimoidea</taxon>
        <taxon>Panagrolaimidae</taxon>
        <taxon>Panagrellus</taxon>
    </lineage>
</organism>
<dbReference type="WBParaSite" id="Pan_g1611.t1">
    <property type="protein sequence ID" value="Pan_g1611.t1"/>
    <property type="gene ID" value="Pan_g1611"/>
</dbReference>
<dbReference type="SUPFAM" id="SSF54373">
    <property type="entry name" value="FAD-linked reductases, C-terminal domain"/>
    <property type="match status" value="1"/>
</dbReference>
<evidence type="ECO:0000313" key="6">
    <source>
        <dbReference type="Proteomes" id="UP000492821"/>
    </source>
</evidence>
<dbReference type="PANTHER" id="PTHR43757:SF15">
    <property type="entry name" value="PYRUVATE DEHYDROGENASE PHOSPHATASE REGULATORY SUBUNIT, MITOCHONDRIAL-LIKE"/>
    <property type="match status" value="1"/>
</dbReference>
<feature type="domain" description="FAD dependent oxidoreductase" evidence="2">
    <location>
        <begin position="58"/>
        <end position="423"/>
    </location>
</feature>
<sequence length="890" mass="99135">MVPVKHLGYDVKMPICRVLRSVSPRTTWPLASSVRAYGVDTTEPGDGKKTTKTPMKADVVVCGAGLAGLSVAHHLAKKGVRVAVFDKDCVNNAHSASGTCMGLMAAPSFFADRTMHDITTESVKLYEQLAHKYRFMYSKCGRVYMASSDLALWNSRRIFARSHLINQDAELVDDQSDMLARWPMLDVENLQAALFSPDDVVLDTAGLCAALASEIRANGGRIFEKNAVKKVLIGDGNKVFAVATDGGLVETRTFVNAAGIWSSMIKLNTPMAQTRIAMHPCTYTYLMTNALPNSGISDMTPVFVDMDKSTIFRATDYQTIISGFHQNGISALNLPNNLQSDWNMPTGDWDKFYLNLKNAMKRCPSIGQLDAGELICGAEGYTPDMFPVLGEYSDSVRGFYVINGFNGKGLPYAGGMGSLLADWIIEGTPNRDVSKVESTRFLDLHTNPQYLVERVPEVASKTFEIVHHSHQCQTARNLRMSPIYHQLRNKGAVFGEIMGYERPLWFTNDVDPTRNSLLTGQDPLCGKPDWFPYVAREYEACRERVGIIDMTSFAKLEVGGSGVVQLLQKVCSANVDKPVGSTVYTGMQNERGGYVTDCTISRIADDKFFIVAPTVQQLRCANWLRRWIRETGLNVYINDVTSMYTALNIVGPSSRYLMQDVTGQNLTPTEFPAFAYREIDIGMATGIRAISVTHCGELGWVLYIPNEVAQNVYDRIVDAGQEYSALHAGYYTLRHLRIEKFYVYWGQDISSNVTPVECGRTFRVDFGKDFIGRDALFAQTETGVNKRFVQLLIDKHDRERDPWPQGREIIFRDGIPCGWTTSATYGFTLGCQVCIGYIENHEFGVSPVHINSGSYEIDIGNKRFPARVNMHSPSLPMVSSEHPIHYRPTQ</sequence>
<dbReference type="InterPro" id="IPR006222">
    <property type="entry name" value="GCVT_N"/>
</dbReference>
<dbReference type="Pfam" id="PF01571">
    <property type="entry name" value="GCV_T"/>
    <property type="match status" value="1"/>
</dbReference>
<dbReference type="InterPro" id="IPR013977">
    <property type="entry name" value="GcvT_C"/>
</dbReference>
<dbReference type="Proteomes" id="UP000492821">
    <property type="component" value="Unassembled WGS sequence"/>
</dbReference>
<accession>A0A7E4ZTD6</accession>
<evidence type="ECO:0000259" key="4">
    <source>
        <dbReference type="Pfam" id="PF08669"/>
    </source>
</evidence>
<reference evidence="7" key="2">
    <citation type="submission" date="2020-10" db="UniProtKB">
        <authorList>
            <consortium name="WormBaseParasite"/>
        </authorList>
    </citation>
    <scope>IDENTIFICATION</scope>
</reference>
<dbReference type="SUPFAM" id="SSF101790">
    <property type="entry name" value="Aminomethyltransferase beta-barrel domain"/>
    <property type="match status" value="1"/>
</dbReference>
<reference evidence="6" key="1">
    <citation type="journal article" date="2013" name="Genetics">
        <title>The draft genome and transcriptome of Panagrellus redivivus are shaped by the harsh demands of a free-living lifestyle.</title>
        <authorList>
            <person name="Srinivasan J."/>
            <person name="Dillman A.R."/>
            <person name="Macchietto M.G."/>
            <person name="Heikkinen L."/>
            <person name="Lakso M."/>
            <person name="Fracchia K.M."/>
            <person name="Antoshechkin I."/>
            <person name="Mortazavi A."/>
            <person name="Wong G."/>
            <person name="Sternberg P.W."/>
        </authorList>
    </citation>
    <scope>NUCLEOTIDE SEQUENCE [LARGE SCALE GENOMIC DNA]</scope>
    <source>
        <strain evidence="6">MT8872</strain>
    </source>
</reference>
<dbReference type="GO" id="GO:0005739">
    <property type="term" value="C:mitochondrion"/>
    <property type="evidence" value="ECO:0007669"/>
    <property type="project" value="TreeGrafter"/>
</dbReference>
<feature type="domain" description="Aminomethyltransferase C-terminal" evidence="4">
    <location>
        <begin position="786"/>
        <end position="868"/>
    </location>
</feature>
<protein>
    <submittedName>
        <fullName evidence="7">DAO domain-containing protein</fullName>
    </submittedName>
</protein>
<dbReference type="Gene3D" id="2.40.30.110">
    <property type="entry name" value="Aminomethyltransferase beta-barrel domains"/>
    <property type="match status" value="1"/>
</dbReference>
<evidence type="ECO:0000259" key="5">
    <source>
        <dbReference type="Pfam" id="PF16350"/>
    </source>
</evidence>
<keyword evidence="6" id="KW-1185">Reference proteome</keyword>
<dbReference type="InterPro" id="IPR027266">
    <property type="entry name" value="TrmE/GcvT-like"/>
</dbReference>
<dbReference type="Gene3D" id="3.30.1360.120">
    <property type="entry name" value="Probable tRNA modification gtpase trme, domain 1"/>
    <property type="match status" value="1"/>
</dbReference>
<name>A0A7E4ZTD6_PANRE</name>
<evidence type="ECO:0000256" key="1">
    <source>
        <dbReference type="ARBA" id="ARBA00008609"/>
    </source>
</evidence>
<feature type="domain" description="GCVT N-terminal" evidence="3">
    <location>
        <begin position="484"/>
        <end position="768"/>
    </location>
</feature>
<proteinExistence type="inferred from homology"/>